<evidence type="ECO:0000313" key="5">
    <source>
        <dbReference type="Proteomes" id="UP000318937"/>
    </source>
</evidence>
<dbReference type="InterPro" id="IPR018392">
    <property type="entry name" value="LysM"/>
</dbReference>
<protein>
    <submittedName>
        <fullName evidence="4">LysM peptidoglycan-binding domain-containing protein</fullName>
    </submittedName>
</protein>
<dbReference type="Gene3D" id="3.10.350.10">
    <property type="entry name" value="LysM domain"/>
    <property type="match status" value="1"/>
</dbReference>
<evidence type="ECO:0000256" key="2">
    <source>
        <dbReference type="SAM" id="Phobius"/>
    </source>
</evidence>
<feature type="transmembrane region" description="Helical" evidence="2">
    <location>
        <begin position="45"/>
        <end position="69"/>
    </location>
</feature>
<evidence type="ECO:0000313" key="4">
    <source>
        <dbReference type="EMBL" id="TQR08018.1"/>
    </source>
</evidence>
<dbReference type="Proteomes" id="UP000318937">
    <property type="component" value="Unassembled WGS sequence"/>
</dbReference>
<name>A0A544SSA6_9BACI</name>
<organism evidence="4 5">
    <name type="scientific">Psychrobacillus soli</name>
    <dbReference type="NCBI Taxonomy" id="1543965"/>
    <lineage>
        <taxon>Bacteria</taxon>
        <taxon>Bacillati</taxon>
        <taxon>Bacillota</taxon>
        <taxon>Bacilli</taxon>
        <taxon>Bacillales</taxon>
        <taxon>Bacillaceae</taxon>
        <taxon>Psychrobacillus</taxon>
    </lineage>
</organism>
<evidence type="ECO:0000259" key="3">
    <source>
        <dbReference type="PROSITE" id="PS51782"/>
    </source>
</evidence>
<keyword evidence="2" id="KW-0472">Membrane</keyword>
<reference evidence="4 5" key="1">
    <citation type="submission" date="2019-05" db="EMBL/GenBank/DDBJ databases">
        <title>Psychrobacillus vulpis sp. nov., a new species isolated from feces of a red fox that inhabits in The Tablas de Daimiel Natural Park, Albacete, Spain.</title>
        <authorList>
            <person name="Rodriguez M."/>
            <person name="Reina J.C."/>
            <person name="Bejar V."/>
            <person name="Llamas I."/>
        </authorList>
    </citation>
    <scope>NUCLEOTIDE SEQUENCE [LARGE SCALE GENOMIC DNA]</scope>
    <source>
        <strain evidence="4 5">NHI-2</strain>
    </source>
</reference>
<keyword evidence="2" id="KW-1133">Transmembrane helix</keyword>
<sequence>MNQDDYQKKIDEHRQSIGIEDDKLELRSRRRSNSGKKAKKKSRNVLIPTLFCIFILLPICFFLYVQFIYTPKEVEEVQEAGIIQVETKNITNAPKDAEEDKEDKEAEQPSVTEEPKVEEPKVEEPKVEQPKVEQPKQQDPSKTHIVKENETLYRIAINYYNDPNAVEKIKSANGLSSNAIAAGQKLILP</sequence>
<dbReference type="PROSITE" id="PS51782">
    <property type="entry name" value="LYSM"/>
    <property type="match status" value="1"/>
</dbReference>
<dbReference type="OrthoDB" id="2583609at2"/>
<dbReference type="AlphaFoldDB" id="A0A544SSA6"/>
<dbReference type="CDD" id="cd00118">
    <property type="entry name" value="LysM"/>
    <property type="match status" value="1"/>
</dbReference>
<feature type="domain" description="LysM" evidence="3">
    <location>
        <begin position="142"/>
        <end position="188"/>
    </location>
</feature>
<keyword evidence="5" id="KW-1185">Reference proteome</keyword>
<evidence type="ECO:0000256" key="1">
    <source>
        <dbReference type="SAM" id="MobiDB-lite"/>
    </source>
</evidence>
<gene>
    <name evidence="4" type="ORF">FG383_17200</name>
</gene>
<feature type="compositionally biased region" description="Basic and acidic residues" evidence="1">
    <location>
        <begin position="95"/>
        <end position="146"/>
    </location>
</feature>
<dbReference type="RefSeq" id="WP_142608632.1">
    <property type="nucleotide sequence ID" value="NZ_VDGG01000048.1"/>
</dbReference>
<dbReference type="InterPro" id="IPR036779">
    <property type="entry name" value="LysM_dom_sf"/>
</dbReference>
<accession>A0A544SSA6</accession>
<dbReference type="EMBL" id="VDGG01000048">
    <property type="protein sequence ID" value="TQR08018.1"/>
    <property type="molecule type" value="Genomic_DNA"/>
</dbReference>
<dbReference type="Pfam" id="PF01476">
    <property type="entry name" value="LysM"/>
    <property type="match status" value="1"/>
</dbReference>
<keyword evidence="2" id="KW-0812">Transmembrane</keyword>
<dbReference type="SUPFAM" id="SSF54106">
    <property type="entry name" value="LysM domain"/>
    <property type="match status" value="1"/>
</dbReference>
<proteinExistence type="predicted"/>
<comment type="caution">
    <text evidence="4">The sequence shown here is derived from an EMBL/GenBank/DDBJ whole genome shotgun (WGS) entry which is preliminary data.</text>
</comment>
<feature type="region of interest" description="Disordered" evidence="1">
    <location>
        <begin position="91"/>
        <end position="146"/>
    </location>
</feature>
<dbReference type="SMART" id="SM00257">
    <property type="entry name" value="LysM"/>
    <property type="match status" value="1"/>
</dbReference>